<protein>
    <recommendedName>
        <fullName evidence="5">PH domain-containing protein</fullName>
    </recommendedName>
</protein>
<keyword evidence="2" id="KW-0812">Transmembrane</keyword>
<dbReference type="EMBL" id="SPUM01000037">
    <property type="protein sequence ID" value="TFW33727.1"/>
    <property type="molecule type" value="Genomic_DNA"/>
</dbReference>
<feature type="transmembrane region" description="Helical" evidence="2">
    <location>
        <begin position="36"/>
        <end position="55"/>
    </location>
</feature>
<keyword evidence="2" id="KW-0472">Membrane</keyword>
<feature type="transmembrane region" description="Helical" evidence="2">
    <location>
        <begin position="61"/>
        <end position="82"/>
    </location>
</feature>
<keyword evidence="4" id="KW-1185">Reference proteome</keyword>
<dbReference type="AlphaFoldDB" id="A0A4Y9T2Q7"/>
<comment type="caution">
    <text evidence="3">The sequence shown here is derived from an EMBL/GenBank/DDBJ whole genome shotgun (WGS) entry which is preliminary data.</text>
</comment>
<sequence length="174" mass="19211">MIKREHAGDKTTEHGGDDGDGGNQGGAEIARKGPNAAPLLAVIIAIWIPDFIAKLSQPFDWLLLLFGAGLVFAAAILWGALYSYQRRTPFLRITGSHFEFYGHTLFHRRIIPLRDITQVSLSRTPSFIDGAYLLTVVSSSRVTTMRVPPRPPSVVTEVKNLLACQFKGLFFEAE</sequence>
<name>A0A4Y9T2Q7_9BURK</name>
<dbReference type="Proteomes" id="UP000297258">
    <property type="component" value="Unassembled WGS sequence"/>
</dbReference>
<accession>A0A4Y9T2Q7</accession>
<reference evidence="3 4" key="1">
    <citation type="submission" date="2019-03" db="EMBL/GenBank/DDBJ databases">
        <title>Draft genome of Massilia hortus sp. nov., a novel bacterial species of the Oxalobacteraceae family.</title>
        <authorList>
            <person name="Peta V."/>
            <person name="Raths R."/>
            <person name="Bucking H."/>
        </authorList>
    </citation>
    <scope>NUCLEOTIDE SEQUENCE [LARGE SCALE GENOMIC DNA]</scope>
    <source>
        <strain evidence="3 4">ONC3</strain>
    </source>
</reference>
<evidence type="ECO:0000256" key="1">
    <source>
        <dbReference type="SAM" id="MobiDB-lite"/>
    </source>
</evidence>
<feature type="region of interest" description="Disordered" evidence="1">
    <location>
        <begin position="1"/>
        <end position="28"/>
    </location>
</feature>
<evidence type="ECO:0008006" key="5">
    <source>
        <dbReference type="Google" id="ProtNLM"/>
    </source>
</evidence>
<gene>
    <name evidence="3" type="ORF">E4O92_05905</name>
</gene>
<dbReference type="RefSeq" id="WP_135188825.1">
    <property type="nucleotide sequence ID" value="NZ_SPUM01000037.1"/>
</dbReference>
<proteinExistence type="predicted"/>
<evidence type="ECO:0000313" key="4">
    <source>
        <dbReference type="Proteomes" id="UP000297258"/>
    </source>
</evidence>
<evidence type="ECO:0000256" key="2">
    <source>
        <dbReference type="SAM" id="Phobius"/>
    </source>
</evidence>
<organism evidence="3 4">
    <name type="scientific">Massilia horti</name>
    <dbReference type="NCBI Taxonomy" id="2562153"/>
    <lineage>
        <taxon>Bacteria</taxon>
        <taxon>Pseudomonadati</taxon>
        <taxon>Pseudomonadota</taxon>
        <taxon>Betaproteobacteria</taxon>
        <taxon>Burkholderiales</taxon>
        <taxon>Oxalobacteraceae</taxon>
        <taxon>Telluria group</taxon>
        <taxon>Massilia</taxon>
    </lineage>
</organism>
<feature type="compositionally biased region" description="Basic and acidic residues" evidence="1">
    <location>
        <begin position="1"/>
        <end position="17"/>
    </location>
</feature>
<evidence type="ECO:0000313" key="3">
    <source>
        <dbReference type="EMBL" id="TFW33727.1"/>
    </source>
</evidence>
<keyword evidence="2" id="KW-1133">Transmembrane helix</keyword>